<name>A0ACD0NZZ9_9BASI</name>
<proteinExistence type="predicted"/>
<accession>A0ACD0NZZ9</accession>
<evidence type="ECO:0000313" key="2">
    <source>
        <dbReference type="Proteomes" id="UP000245626"/>
    </source>
</evidence>
<organism evidence="1 2">
    <name type="scientific">Violaceomyces palustris</name>
    <dbReference type="NCBI Taxonomy" id="1673888"/>
    <lineage>
        <taxon>Eukaryota</taxon>
        <taxon>Fungi</taxon>
        <taxon>Dikarya</taxon>
        <taxon>Basidiomycota</taxon>
        <taxon>Ustilaginomycotina</taxon>
        <taxon>Ustilaginomycetes</taxon>
        <taxon>Violaceomycetales</taxon>
        <taxon>Violaceomycetaceae</taxon>
        <taxon>Violaceomyces</taxon>
    </lineage>
</organism>
<evidence type="ECO:0000313" key="1">
    <source>
        <dbReference type="EMBL" id="PWN51415.1"/>
    </source>
</evidence>
<dbReference type="EMBL" id="KZ819845">
    <property type="protein sequence ID" value="PWN51415.1"/>
    <property type="molecule type" value="Genomic_DNA"/>
</dbReference>
<reference evidence="1 2" key="1">
    <citation type="journal article" date="2018" name="Mol. Biol. Evol.">
        <title>Broad Genomic Sampling Reveals a Smut Pathogenic Ancestry of the Fungal Clade Ustilaginomycotina.</title>
        <authorList>
            <person name="Kijpornyongpan T."/>
            <person name="Mondo S.J."/>
            <person name="Barry K."/>
            <person name="Sandor L."/>
            <person name="Lee J."/>
            <person name="Lipzen A."/>
            <person name="Pangilinan J."/>
            <person name="LaButti K."/>
            <person name="Hainaut M."/>
            <person name="Henrissat B."/>
            <person name="Grigoriev I.V."/>
            <person name="Spatafora J.W."/>
            <person name="Aime M.C."/>
        </authorList>
    </citation>
    <scope>NUCLEOTIDE SEQUENCE [LARGE SCALE GENOMIC DNA]</scope>
    <source>
        <strain evidence="1 2">SA 807</strain>
    </source>
</reference>
<gene>
    <name evidence="1" type="ORF">IE53DRAFT_386211</name>
</gene>
<dbReference type="Proteomes" id="UP000245626">
    <property type="component" value="Unassembled WGS sequence"/>
</dbReference>
<protein>
    <submittedName>
        <fullName evidence="1">Uncharacterized protein</fullName>
    </submittedName>
</protein>
<sequence>MEEGHQPQTQDQSGPSQAISTSFFPPPPSVYGKFTSRNLRLLRVVQSHQLGPEEKPWDQLEPQERIQRQNVILRKHYEKLKLVAGDGGFEKDGDATMKDEERIQPSHHQGEGDFPLPDFDLMLELEKPRVDWIEQDGHYHVFGQTWPIPDVTPTLEELGIPTLHPPGVSDRKSVLISLLNTLLHTYHSLTSDLLKPVQIYDVWVPTPIAPPFQPDQGQGEGRQEQQGFWTQSTEAKDRLKHVQNVVINMQFLINELRPTQAKETLKLMMQTQLDRRRRETVLIKNKCEAMRERIREIQQMMRQD</sequence>
<keyword evidence="2" id="KW-1185">Reference proteome</keyword>